<name>A0A218Z9X2_9HELO</name>
<comment type="caution">
    <text evidence="2">The sequence shown here is derived from an EMBL/GenBank/DDBJ whole genome shotgun (WGS) entry which is preliminary data.</text>
</comment>
<feature type="compositionally biased region" description="Basic and acidic residues" evidence="1">
    <location>
        <begin position="20"/>
        <end position="29"/>
    </location>
</feature>
<evidence type="ECO:0000256" key="1">
    <source>
        <dbReference type="SAM" id="MobiDB-lite"/>
    </source>
</evidence>
<accession>A0A218Z9X2</accession>
<protein>
    <submittedName>
        <fullName evidence="2">Uncharacterized protein</fullName>
    </submittedName>
</protein>
<gene>
    <name evidence="2" type="ORF">B2J93_4185</name>
</gene>
<sequence length="42" mass="4897">MRDLEPRRMDWEDGSNGGVMEKESVDNNEEKAPFGKCYLYSL</sequence>
<feature type="compositionally biased region" description="Basic and acidic residues" evidence="1">
    <location>
        <begin position="1"/>
        <end position="11"/>
    </location>
</feature>
<dbReference type="AlphaFoldDB" id="A0A218Z9X2"/>
<evidence type="ECO:0000313" key="3">
    <source>
        <dbReference type="Proteomes" id="UP000242519"/>
    </source>
</evidence>
<organism evidence="2 3">
    <name type="scientific">Diplocarpon coronariae</name>
    <dbReference type="NCBI Taxonomy" id="2795749"/>
    <lineage>
        <taxon>Eukaryota</taxon>
        <taxon>Fungi</taxon>
        <taxon>Dikarya</taxon>
        <taxon>Ascomycota</taxon>
        <taxon>Pezizomycotina</taxon>
        <taxon>Leotiomycetes</taxon>
        <taxon>Helotiales</taxon>
        <taxon>Drepanopezizaceae</taxon>
        <taxon>Diplocarpon</taxon>
    </lineage>
</organism>
<keyword evidence="3" id="KW-1185">Reference proteome</keyword>
<dbReference type="Proteomes" id="UP000242519">
    <property type="component" value="Unassembled WGS sequence"/>
</dbReference>
<dbReference type="EMBL" id="MZNU01000091">
    <property type="protein sequence ID" value="OWP04859.1"/>
    <property type="molecule type" value="Genomic_DNA"/>
</dbReference>
<proteinExistence type="predicted"/>
<evidence type="ECO:0000313" key="2">
    <source>
        <dbReference type="EMBL" id="OWP04859.1"/>
    </source>
</evidence>
<dbReference type="InParanoid" id="A0A218Z9X2"/>
<reference evidence="2 3" key="1">
    <citation type="submission" date="2017-04" db="EMBL/GenBank/DDBJ databases">
        <title>Draft genome sequence of Marssonina coronaria NL1: causal agent of apple blotch.</title>
        <authorList>
            <person name="Cheng Q."/>
        </authorList>
    </citation>
    <scope>NUCLEOTIDE SEQUENCE [LARGE SCALE GENOMIC DNA]</scope>
    <source>
        <strain evidence="2 3">NL1</strain>
    </source>
</reference>
<feature type="region of interest" description="Disordered" evidence="1">
    <location>
        <begin position="1"/>
        <end position="29"/>
    </location>
</feature>